<dbReference type="Gene3D" id="1.20.58.340">
    <property type="entry name" value="Magnesium transport protein CorA, transmembrane region"/>
    <property type="match status" value="2"/>
</dbReference>
<dbReference type="CDD" id="cd12822">
    <property type="entry name" value="TmCorA-like"/>
    <property type="match status" value="1"/>
</dbReference>
<dbReference type="FunFam" id="1.20.58.340:FF:000004">
    <property type="entry name" value="Magnesium transport protein CorA"/>
    <property type="match status" value="1"/>
</dbReference>
<evidence type="ECO:0000256" key="6">
    <source>
        <dbReference type="ARBA" id="ARBA00022842"/>
    </source>
</evidence>
<keyword evidence="7 12" id="KW-1133">Transmembrane helix</keyword>
<feature type="transmembrane region" description="Helical" evidence="12">
    <location>
        <begin position="296"/>
        <end position="316"/>
    </location>
</feature>
<evidence type="ECO:0000256" key="12">
    <source>
        <dbReference type="SAM" id="Phobius"/>
    </source>
</evidence>
<dbReference type="InterPro" id="IPR045863">
    <property type="entry name" value="CorA_TM1_TM2"/>
</dbReference>
<evidence type="ECO:0000256" key="2">
    <source>
        <dbReference type="ARBA" id="ARBA00009765"/>
    </source>
</evidence>
<dbReference type="GO" id="GO:0005886">
    <property type="term" value="C:plasma membrane"/>
    <property type="evidence" value="ECO:0007669"/>
    <property type="project" value="UniProtKB-SubCell"/>
</dbReference>
<dbReference type="Gene3D" id="3.30.460.20">
    <property type="entry name" value="CorA soluble domain-like"/>
    <property type="match status" value="1"/>
</dbReference>
<accession>A0A0U2JI89</accession>
<evidence type="ECO:0000313" key="14">
    <source>
        <dbReference type="Proteomes" id="UP000068447"/>
    </source>
</evidence>
<dbReference type="Pfam" id="PF01544">
    <property type="entry name" value="CorA"/>
    <property type="match status" value="1"/>
</dbReference>
<dbReference type="OrthoDB" id="9803416at2"/>
<keyword evidence="3" id="KW-0813">Transport</keyword>
<dbReference type="GO" id="GO:0015087">
    <property type="term" value="F:cobalt ion transmembrane transporter activity"/>
    <property type="evidence" value="ECO:0007669"/>
    <property type="project" value="TreeGrafter"/>
</dbReference>
<name>A0A0U2JI89_9ALTE</name>
<dbReference type="AlphaFoldDB" id="A0A0U2JI89"/>
<dbReference type="RefSeq" id="WP_062475696.1">
    <property type="nucleotide sequence ID" value="NZ_CP013650.1"/>
</dbReference>
<dbReference type="GO" id="GO:0050897">
    <property type="term" value="F:cobalt ion binding"/>
    <property type="evidence" value="ECO:0007669"/>
    <property type="project" value="TreeGrafter"/>
</dbReference>
<evidence type="ECO:0000256" key="3">
    <source>
        <dbReference type="ARBA" id="ARBA00022448"/>
    </source>
</evidence>
<keyword evidence="9 12" id="KW-0472">Membrane</keyword>
<keyword evidence="8" id="KW-0406">Ion transport</keyword>
<dbReference type="SUPFAM" id="SSF143865">
    <property type="entry name" value="CorA soluble domain-like"/>
    <property type="match status" value="1"/>
</dbReference>
<comment type="subcellular location">
    <subcellularLocation>
        <location evidence="1">Cell membrane</location>
        <topology evidence="1">Multi-pass membrane protein</topology>
    </subcellularLocation>
</comment>
<evidence type="ECO:0000256" key="10">
    <source>
        <dbReference type="ARBA" id="ARBA00034269"/>
    </source>
</evidence>
<keyword evidence="6" id="KW-0460">Magnesium</keyword>
<protein>
    <submittedName>
        <fullName evidence="13">Metal transporter</fullName>
    </submittedName>
</protein>
<dbReference type="GO" id="GO:0015095">
    <property type="term" value="F:magnesium ion transmembrane transporter activity"/>
    <property type="evidence" value="ECO:0007669"/>
    <property type="project" value="TreeGrafter"/>
</dbReference>
<evidence type="ECO:0000256" key="8">
    <source>
        <dbReference type="ARBA" id="ARBA00023065"/>
    </source>
</evidence>
<keyword evidence="4" id="KW-1003">Cell membrane</keyword>
<dbReference type="Proteomes" id="UP000068447">
    <property type="component" value="Chromosome"/>
</dbReference>
<evidence type="ECO:0000256" key="11">
    <source>
        <dbReference type="ARBA" id="ARBA00045497"/>
    </source>
</evidence>
<dbReference type="KEGG" id="lal:AT746_01930"/>
<dbReference type="PANTHER" id="PTHR46494">
    <property type="entry name" value="CORA FAMILY METAL ION TRANSPORTER (EUROFUNG)"/>
    <property type="match status" value="1"/>
</dbReference>
<comment type="function">
    <text evidence="11">Mediates influx of magnesium ions. Alternates between open and closed states. Activated by low cytoplasmic Mg(2+) levels. Inactive when cytoplasmic Mg(2+) levels are high.</text>
</comment>
<dbReference type="InterPro" id="IPR045861">
    <property type="entry name" value="CorA_cytoplasmic_dom"/>
</dbReference>
<dbReference type="SUPFAM" id="SSF144083">
    <property type="entry name" value="Magnesium transport protein CorA, transmembrane region"/>
    <property type="match status" value="1"/>
</dbReference>
<sequence>MIRARLFKQGGKLEEGGAELMDGWKKDRHSRIWIDLQGESVEQQRAFLEQLQCHPLAINDALRERHPPKVEEFEQHTLIIYRGMASLDEHLNYEPRQIVFFLFERMLVSLHAGSAKSIDQMWSQQTTYLHQKTIGEWALKTMHTSSGFYLESLLAFENQLSDLEDELLTRPTDTQMKTLTVYKSQLVKLRRVFNYHLSITHELSGYDYRLLPRENPEILHAINDLYERFERLHSLAQMYYDISGDLVEGYISLSSHQLNNTMRILTVITAIFVPLTFLAGIYGMNFEHMPELAFEYAYYVLLGVMGVMATALVWLFKRNGWL</sequence>
<dbReference type="GO" id="GO:0000287">
    <property type="term" value="F:magnesium ion binding"/>
    <property type="evidence" value="ECO:0007669"/>
    <property type="project" value="TreeGrafter"/>
</dbReference>
<comment type="catalytic activity">
    <reaction evidence="10">
        <text>Mg(2+)(in) = Mg(2+)(out)</text>
        <dbReference type="Rhea" id="RHEA:29827"/>
        <dbReference type="ChEBI" id="CHEBI:18420"/>
    </reaction>
</comment>
<proteinExistence type="inferred from homology"/>
<keyword evidence="5 12" id="KW-0812">Transmembrane</keyword>
<keyword evidence="14" id="KW-1185">Reference proteome</keyword>
<dbReference type="InterPro" id="IPR002523">
    <property type="entry name" value="MgTranspt_CorA/ZnTranspt_ZntB"/>
</dbReference>
<organism evidence="13 14">
    <name type="scientific">Lacimicrobium alkaliphilum</name>
    <dbReference type="NCBI Taxonomy" id="1526571"/>
    <lineage>
        <taxon>Bacteria</taxon>
        <taxon>Pseudomonadati</taxon>
        <taxon>Pseudomonadota</taxon>
        <taxon>Gammaproteobacteria</taxon>
        <taxon>Alteromonadales</taxon>
        <taxon>Alteromonadaceae</taxon>
        <taxon>Lacimicrobium</taxon>
    </lineage>
</organism>
<comment type="similarity">
    <text evidence="2">Belongs to the CorA metal ion transporter (MIT) (TC 1.A.35) family.</text>
</comment>
<reference evidence="13 14" key="1">
    <citation type="submission" date="2015-12" db="EMBL/GenBank/DDBJ databases">
        <title>Complete genome of Lacimicrobium alkaliphilum KCTC 32984.</title>
        <authorList>
            <person name="Kim S.-G."/>
            <person name="Lee Y.-J."/>
        </authorList>
    </citation>
    <scope>NUCLEOTIDE SEQUENCE [LARGE SCALE GENOMIC DNA]</scope>
    <source>
        <strain evidence="13 14">YelD216</strain>
    </source>
</reference>
<gene>
    <name evidence="13" type="ORF">AT746_01930</name>
</gene>
<dbReference type="PANTHER" id="PTHR46494:SF1">
    <property type="entry name" value="CORA FAMILY METAL ION TRANSPORTER (EUROFUNG)"/>
    <property type="match status" value="1"/>
</dbReference>
<evidence type="ECO:0000256" key="9">
    <source>
        <dbReference type="ARBA" id="ARBA00023136"/>
    </source>
</evidence>
<evidence type="ECO:0000256" key="5">
    <source>
        <dbReference type="ARBA" id="ARBA00022692"/>
    </source>
</evidence>
<evidence type="ECO:0000256" key="7">
    <source>
        <dbReference type="ARBA" id="ARBA00022989"/>
    </source>
</evidence>
<evidence type="ECO:0000256" key="1">
    <source>
        <dbReference type="ARBA" id="ARBA00004651"/>
    </source>
</evidence>
<dbReference type="EMBL" id="CP013650">
    <property type="protein sequence ID" value="ALS97158.1"/>
    <property type="molecule type" value="Genomic_DNA"/>
</dbReference>
<evidence type="ECO:0000256" key="4">
    <source>
        <dbReference type="ARBA" id="ARBA00022475"/>
    </source>
</evidence>
<feature type="transmembrane region" description="Helical" evidence="12">
    <location>
        <begin position="264"/>
        <end position="284"/>
    </location>
</feature>
<evidence type="ECO:0000313" key="13">
    <source>
        <dbReference type="EMBL" id="ALS97158.1"/>
    </source>
</evidence>